<evidence type="ECO:0000313" key="6">
    <source>
        <dbReference type="Proteomes" id="UP000178636"/>
    </source>
</evidence>
<comment type="similarity">
    <text evidence="4">Belongs to the trans-sulfuration enzymes family.</text>
</comment>
<dbReference type="GO" id="GO:0016846">
    <property type="term" value="F:carbon-sulfur lyase activity"/>
    <property type="evidence" value="ECO:0007669"/>
    <property type="project" value="TreeGrafter"/>
</dbReference>
<dbReference type="Pfam" id="PF01053">
    <property type="entry name" value="Cys_Met_Meta_PP"/>
    <property type="match status" value="1"/>
</dbReference>
<feature type="modified residue" description="N6-(pyridoxal phosphate)lysine" evidence="3">
    <location>
        <position position="224"/>
    </location>
</feature>
<dbReference type="InterPro" id="IPR015422">
    <property type="entry name" value="PyrdxlP-dep_Trfase_small"/>
</dbReference>
<dbReference type="InterPro" id="IPR015424">
    <property type="entry name" value="PyrdxlP-dep_Trfase"/>
</dbReference>
<dbReference type="Proteomes" id="UP000178636">
    <property type="component" value="Unassembled WGS sequence"/>
</dbReference>
<dbReference type="EMBL" id="MHLO01000005">
    <property type="protein sequence ID" value="OGZ13294.1"/>
    <property type="molecule type" value="Genomic_DNA"/>
</dbReference>
<name>A0A1G2DHZ1_9BACT</name>
<evidence type="ECO:0008006" key="7">
    <source>
        <dbReference type="Google" id="ProtNLM"/>
    </source>
</evidence>
<dbReference type="GO" id="GO:0019346">
    <property type="term" value="P:transsulfuration"/>
    <property type="evidence" value="ECO:0007669"/>
    <property type="project" value="InterPro"/>
</dbReference>
<dbReference type="PIRSF" id="PIRSF001434">
    <property type="entry name" value="CGS"/>
    <property type="match status" value="1"/>
</dbReference>
<protein>
    <recommendedName>
        <fullName evidence="7">Cystathionine gamma-synthase</fullName>
    </recommendedName>
</protein>
<dbReference type="InterPro" id="IPR000277">
    <property type="entry name" value="Cys/Met-Metab_PyrdxlP-dep_enz"/>
</dbReference>
<dbReference type="GO" id="GO:0030170">
    <property type="term" value="F:pyridoxal phosphate binding"/>
    <property type="evidence" value="ECO:0007669"/>
    <property type="project" value="InterPro"/>
</dbReference>
<gene>
    <name evidence="5" type="ORF">A3C93_00045</name>
</gene>
<organism evidence="5 6">
    <name type="scientific">Candidatus Lloydbacteria bacterium RIFCSPHIGHO2_02_FULL_54_17</name>
    <dbReference type="NCBI Taxonomy" id="1798664"/>
    <lineage>
        <taxon>Bacteria</taxon>
        <taxon>Candidatus Lloydiibacteriota</taxon>
    </lineage>
</organism>
<dbReference type="PANTHER" id="PTHR11808:SF80">
    <property type="entry name" value="CYSTATHIONINE GAMMA-LYASE"/>
    <property type="match status" value="1"/>
</dbReference>
<accession>A0A1G2DHZ1</accession>
<evidence type="ECO:0000313" key="5">
    <source>
        <dbReference type="EMBL" id="OGZ13294.1"/>
    </source>
</evidence>
<evidence type="ECO:0000256" key="1">
    <source>
        <dbReference type="ARBA" id="ARBA00001933"/>
    </source>
</evidence>
<sequence>MKKKPYDWRTAEHNAVVPPIRYRGHKTHVSVTYGAPNARTLARRFAGEEPGYIYMGMGEGNPTVREFERMIVATETGKVDEYDAYACATGNSAIHMLTEFMLRKKMGSDGKREEARWNVVSSAYVYGGTFNFFNAYLPQLDMECRFVDRPDDPKAWSAALTPETKFLFLETPANPHGTVYDITATAHIAHLHGLPLVVDNTIATGALQRPLDLGADVVVLSATKGVGGHSTAGGGVVIAKKEFIREFRAMMQGPRPVMDPRAAVDMMIGLSDLGERMWRHSANAFLLATMLKGHPAVENVFYAFLPESPGHALARKQMLGGGSLFSFTLRRGRTRPENPAWPCVADPASVEDSQRFIDMLTEDGLIPLAVHIAHDKTLATHPASTSHAKVPKPSREQIGITDNMIRVSVGSESPRGFAKVARRFKGTLDAWAKTFK</sequence>
<evidence type="ECO:0000256" key="3">
    <source>
        <dbReference type="PIRSR" id="PIRSR001434-2"/>
    </source>
</evidence>
<reference evidence="5 6" key="1">
    <citation type="journal article" date="2016" name="Nat. Commun.">
        <title>Thousands of microbial genomes shed light on interconnected biogeochemical processes in an aquifer system.</title>
        <authorList>
            <person name="Anantharaman K."/>
            <person name="Brown C.T."/>
            <person name="Hug L.A."/>
            <person name="Sharon I."/>
            <person name="Castelle C.J."/>
            <person name="Probst A.J."/>
            <person name="Thomas B.C."/>
            <person name="Singh A."/>
            <person name="Wilkins M.J."/>
            <person name="Karaoz U."/>
            <person name="Brodie E.L."/>
            <person name="Williams K.H."/>
            <person name="Hubbard S.S."/>
            <person name="Banfield J.F."/>
        </authorList>
    </citation>
    <scope>NUCLEOTIDE SEQUENCE [LARGE SCALE GENOMIC DNA]</scope>
</reference>
<comment type="cofactor">
    <cofactor evidence="1 4">
        <name>pyridoxal 5'-phosphate</name>
        <dbReference type="ChEBI" id="CHEBI:597326"/>
    </cofactor>
</comment>
<comment type="caution">
    <text evidence="5">The sequence shown here is derived from an EMBL/GenBank/DDBJ whole genome shotgun (WGS) entry which is preliminary data.</text>
</comment>
<dbReference type="SUPFAM" id="SSF53383">
    <property type="entry name" value="PLP-dependent transferases"/>
    <property type="match status" value="1"/>
</dbReference>
<dbReference type="Gene3D" id="3.40.640.10">
    <property type="entry name" value="Type I PLP-dependent aspartate aminotransferase-like (Major domain)"/>
    <property type="match status" value="1"/>
</dbReference>
<keyword evidence="2 3" id="KW-0663">Pyridoxal phosphate</keyword>
<dbReference type="AlphaFoldDB" id="A0A1G2DHZ1"/>
<dbReference type="Gene3D" id="3.90.1150.10">
    <property type="entry name" value="Aspartate Aminotransferase, domain 1"/>
    <property type="match status" value="1"/>
</dbReference>
<dbReference type="PANTHER" id="PTHR11808">
    <property type="entry name" value="TRANS-SULFURATION ENZYME FAMILY MEMBER"/>
    <property type="match status" value="1"/>
</dbReference>
<evidence type="ECO:0000256" key="2">
    <source>
        <dbReference type="ARBA" id="ARBA00022898"/>
    </source>
</evidence>
<dbReference type="STRING" id="1798664.A3C93_00045"/>
<proteinExistence type="inferred from homology"/>
<dbReference type="GO" id="GO:0005737">
    <property type="term" value="C:cytoplasm"/>
    <property type="evidence" value="ECO:0007669"/>
    <property type="project" value="TreeGrafter"/>
</dbReference>
<evidence type="ECO:0000256" key="4">
    <source>
        <dbReference type="RuleBase" id="RU362118"/>
    </source>
</evidence>
<dbReference type="InterPro" id="IPR015421">
    <property type="entry name" value="PyrdxlP-dep_Trfase_major"/>
</dbReference>